<dbReference type="EMBL" id="VSSQ01002951">
    <property type="protein sequence ID" value="MPM18270.1"/>
    <property type="molecule type" value="Genomic_DNA"/>
</dbReference>
<dbReference type="AlphaFoldDB" id="A0A644XPY4"/>
<gene>
    <name evidence="1" type="ORF">SDC9_64676</name>
</gene>
<sequence length="81" mass="8707">MFPGAPIKLRFPPIAAARTNGSNNLEREKPDFCAIPTTTGINTAAVPVLERTPDIKPVMAITAIISCRSVFANLVTRPPTF</sequence>
<reference evidence="1" key="1">
    <citation type="submission" date="2019-08" db="EMBL/GenBank/DDBJ databases">
        <authorList>
            <person name="Kucharzyk K."/>
            <person name="Murdoch R.W."/>
            <person name="Higgins S."/>
            <person name="Loffler F."/>
        </authorList>
    </citation>
    <scope>NUCLEOTIDE SEQUENCE</scope>
</reference>
<proteinExistence type="predicted"/>
<evidence type="ECO:0000313" key="1">
    <source>
        <dbReference type="EMBL" id="MPM18270.1"/>
    </source>
</evidence>
<organism evidence="1">
    <name type="scientific">bioreactor metagenome</name>
    <dbReference type="NCBI Taxonomy" id="1076179"/>
    <lineage>
        <taxon>unclassified sequences</taxon>
        <taxon>metagenomes</taxon>
        <taxon>ecological metagenomes</taxon>
    </lineage>
</organism>
<accession>A0A644XPY4</accession>
<protein>
    <submittedName>
        <fullName evidence="1">Uncharacterized protein</fullName>
    </submittedName>
</protein>
<comment type="caution">
    <text evidence="1">The sequence shown here is derived from an EMBL/GenBank/DDBJ whole genome shotgun (WGS) entry which is preliminary data.</text>
</comment>
<name>A0A644XPY4_9ZZZZ</name>